<evidence type="ECO:0000256" key="3">
    <source>
        <dbReference type="ARBA" id="ARBA00072219"/>
    </source>
</evidence>
<dbReference type="SUPFAM" id="SSF54106">
    <property type="entry name" value="LysM domain"/>
    <property type="match status" value="1"/>
</dbReference>
<organism evidence="6 7">
    <name type="scientific">Lysobacter arseniciresistens ZS79</name>
    <dbReference type="NCBI Taxonomy" id="913325"/>
    <lineage>
        <taxon>Bacteria</taxon>
        <taxon>Pseudomonadati</taxon>
        <taxon>Pseudomonadota</taxon>
        <taxon>Gammaproteobacteria</taxon>
        <taxon>Lysobacterales</taxon>
        <taxon>Lysobacteraceae</taxon>
        <taxon>Novilysobacter</taxon>
    </lineage>
</organism>
<protein>
    <recommendedName>
        <fullName evidence="3">Potassium binding protein Kbp</fullName>
    </recommendedName>
</protein>
<dbReference type="Gene3D" id="3.10.350.10">
    <property type="entry name" value="LysM domain"/>
    <property type="match status" value="1"/>
</dbReference>
<feature type="region of interest" description="Disordered" evidence="4">
    <location>
        <begin position="83"/>
        <end position="105"/>
    </location>
</feature>
<dbReference type="InterPro" id="IPR036779">
    <property type="entry name" value="LysM_dom_sf"/>
</dbReference>
<dbReference type="eggNOG" id="COG1652">
    <property type="taxonomic scope" value="Bacteria"/>
</dbReference>
<dbReference type="InterPro" id="IPR052196">
    <property type="entry name" value="Bact_Kbp"/>
</dbReference>
<comment type="subcellular location">
    <subcellularLocation>
        <location evidence="1">Cytoplasm</location>
    </subcellularLocation>
</comment>
<dbReference type="CDD" id="cd00118">
    <property type="entry name" value="LysM"/>
    <property type="match status" value="1"/>
</dbReference>
<evidence type="ECO:0000256" key="2">
    <source>
        <dbReference type="ARBA" id="ARBA00022490"/>
    </source>
</evidence>
<dbReference type="EMBL" id="AVPT01000009">
    <property type="protein sequence ID" value="KGM56702.1"/>
    <property type="molecule type" value="Genomic_DNA"/>
</dbReference>
<dbReference type="Proteomes" id="UP000029989">
    <property type="component" value="Unassembled WGS sequence"/>
</dbReference>
<feature type="domain" description="LysM" evidence="5">
    <location>
        <begin position="48"/>
        <end position="97"/>
    </location>
</feature>
<dbReference type="PANTHER" id="PTHR34700:SF4">
    <property type="entry name" value="PHAGE-LIKE ELEMENT PBSX PROTEIN XKDP"/>
    <property type="match status" value="1"/>
</dbReference>
<reference evidence="6 7" key="1">
    <citation type="journal article" date="2015" name="Stand. Genomic Sci.">
        <title>Genomic information of the arsenic-resistant bacterium Lysobacter arseniciresistens type strain ZS79(T) and comparison of Lysobacter draft genomes.</title>
        <authorList>
            <person name="Liu L."/>
            <person name="Zhang S."/>
            <person name="Luo M."/>
            <person name="Wang G."/>
        </authorList>
    </citation>
    <scope>NUCLEOTIDE SEQUENCE [LARGE SCALE GENOMIC DNA]</scope>
    <source>
        <strain evidence="6 7">ZS79</strain>
    </source>
</reference>
<name>A0A0A0F5P5_9GAMM</name>
<sequence length="105" mass="11293">MTPDRKADFSGVSSSVDTTGDTTGRKADFSGVSSSVDTSADVVDGGEQTYTVESGDTLSHIAKRFYGKAGEWNRIFQANRDQLDDPDLIQPGQVLRIPPHDTDAD</sequence>
<accession>A0A0A0F5P5</accession>
<keyword evidence="7" id="KW-1185">Reference proteome</keyword>
<evidence type="ECO:0000259" key="5">
    <source>
        <dbReference type="PROSITE" id="PS51782"/>
    </source>
</evidence>
<feature type="compositionally biased region" description="Low complexity" evidence="4">
    <location>
        <begin position="29"/>
        <end position="46"/>
    </location>
</feature>
<gene>
    <name evidence="6" type="ORF">N799_02065</name>
</gene>
<dbReference type="InterPro" id="IPR018392">
    <property type="entry name" value="LysM"/>
</dbReference>
<feature type="compositionally biased region" description="Low complexity" evidence="4">
    <location>
        <begin position="10"/>
        <end position="22"/>
    </location>
</feature>
<dbReference type="STRING" id="913325.N799_02065"/>
<evidence type="ECO:0000313" key="7">
    <source>
        <dbReference type="Proteomes" id="UP000029989"/>
    </source>
</evidence>
<dbReference type="FunFam" id="3.10.350.10:FF:000001">
    <property type="entry name" value="Peptidoglycan-binding protein LysM"/>
    <property type="match status" value="1"/>
</dbReference>
<evidence type="ECO:0000256" key="4">
    <source>
        <dbReference type="SAM" id="MobiDB-lite"/>
    </source>
</evidence>
<feature type="region of interest" description="Disordered" evidence="4">
    <location>
        <begin position="1"/>
        <end position="50"/>
    </location>
</feature>
<dbReference type="PROSITE" id="PS51782">
    <property type="entry name" value="LYSM"/>
    <property type="match status" value="1"/>
</dbReference>
<dbReference type="AlphaFoldDB" id="A0A0A0F5P5"/>
<proteinExistence type="predicted"/>
<dbReference type="Pfam" id="PF01476">
    <property type="entry name" value="LysM"/>
    <property type="match status" value="1"/>
</dbReference>
<dbReference type="GO" id="GO:0005737">
    <property type="term" value="C:cytoplasm"/>
    <property type="evidence" value="ECO:0007669"/>
    <property type="project" value="UniProtKB-SubCell"/>
</dbReference>
<evidence type="ECO:0000256" key="1">
    <source>
        <dbReference type="ARBA" id="ARBA00004496"/>
    </source>
</evidence>
<dbReference type="RefSeq" id="WP_036209622.1">
    <property type="nucleotide sequence ID" value="NZ_AVPT01000009.1"/>
</dbReference>
<comment type="caution">
    <text evidence="6">The sequence shown here is derived from an EMBL/GenBank/DDBJ whole genome shotgun (WGS) entry which is preliminary data.</text>
</comment>
<dbReference type="OrthoDB" id="370541at2"/>
<dbReference type="SMART" id="SM00257">
    <property type="entry name" value="LysM"/>
    <property type="match status" value="1"/>
</dbReference>
<keyword evidence="2" id="KW-0963">Cytoplasm</keyword>
<evidence type="ECO:0000313" key="6">
    <source>
        <dbReference type="EMBL" id="KGM56702.1"/>
    </source>
</evidence>
<dbReference type="PANTHER" id="PTHR34700">
    <property type="entry name" value="POTASSIUM BINDING PROTEIN KBP"/>
    <property type="match status" value="1"/>
</dbReference>